<dbReference type="Proteomes" id="UP000245698">
    <property type="component" value="Unassembled WGS sequence"/>
</dbReference>
<organism evidence="1 2">
    <name type="scientific">Mesorhizobium delmotii</name>
    <dbReference type="NCBI Taxonomy" id="1631247"/>
    <lineage>
        <taxon>Bacteria</taxon>
        <taxon>Pseudomonadati</taxon>
        <taxon>Pseudomonadota</taxon>
        <taxon>Alphaproteobacteria</taxon>
        <taxon>Hyphomicrobiales</taxon>
        <taxon>Phyllobacteriaceae</taxon>
        <taxon>Mesorhizobium</taxon>
    </lineage>
</organism>
<proteinExistence type="predicted"/>
<gene>
    <name evidence="1" type="ORF">BQ8482_111666</name>
</gene>
<accession>A0A2P9AF39</accession>
<sequence length="75" mass="8575">MHRPLWRMHTGISLTVSSIDRERLSALISDGAGTVAIMRQTGKSKPCGWRWHEVRRSGRLRRAVARQEIPLLSLK</sequence>
<name>A0A2P9AF39_9HYPH</name>
<evidence type="ECO:0000313" key="2">
    <source>
        <dbReference type="Proteomes" id="UP000245698"/>
    </source>
</evidence>
<dbReference type="EMBL" id="FUIG01000013">
    <property type="protein sequence ID" value="SJM29736.1"/>
    <property type="molecule type" value="Genomic_DNA"/>
</dbReference>
<keyword evidence="2" id="KW-1185">Reference proteome</keyword>
<reference evidence="2" key="1">
    <citation type="submission" date="2016-12" db="EMBL/GenBank/DDBJ databases">
        <authorList>
            <person name="Brunel B."/>
        </authorList>
    </citation>
    <scope>NUCLEOTIDE SEQUENCE [LARGE SCALE GENOMIC DNA]</scope>
</reference>
<evidence type="ECO:0000313" key="1">
    <source>
        <dbReference type="EMBL" id="SJM29736.1"/>
    </source>
</evidence>
<dbReference type="AlphaFoldDB" id="A0A2P9AF39"/>
<protein>
    <recommendedName>
        <fullName evidence="3">Transposase</fullName>
    </recommendedName>
</protein>
<evidence type="ECO:0008006" key="3">
    <source>
        <dbReference type="Google" id="ProtNLM"/>
    </source>
</evidence>